<name>A0A843YR67_9BURK</name>
<accession>A0A843YR67</accession>
<proteinExistence type="predicted"/>
<dbReference type="RefSeq" id="WP_153233525.1">
    <property type="nucleotide sequence ID" value="NZ_WINI01000001.1"/>
</dbReference>
<comment type="caution">
    <text evidence="1">The sequence shown here is derived from an EMBL/GenBank/DDBJ whole genome shotgun (WGS) entry which is preliminary data.</text>
</comment>
<evidence type="ECO:0000313" key="1">
    <source>
        <dbReference type="EMBL" id="MQQ99997.1"/>
    </source>
</evidence>
<dbReference type="Proteomes" id="UP000451565">
    <property type="component" value="Unassembled WGS sequence"/>
</dbReference>
<sequence length="178" mass="19884">MTLFDKTERGREEILLRGNNLAPRLRTLLLLVDGKTSMEALLIKVAGLGLGQEHLSELLAAGMIQIQQPPQLSESVSPITQTKETTEISSAARARAILPEGQTQYEAIYNFYNETIKSMIGLRGYSLQLKVEKASSVDDFRALRTIYLEAILKAKGKETTRSLRDRLDQLLYMGMPAE</sequence>
<protein>
    <submittedName>
        <fullName evidence="1">Uncharacterized protein</fullName>
    </submittedName>
</protein>
<organism evidence="1 2">
    <name type="scientific">Glaciimonas soli</name>
    <dbReference type="NCBI Taxonomy" id="2590999"/>
    <lineage>
        <taxon>Bacteria</taxon>
        <taxon>Pseudomonadati</taxon>
        <taxon>Pseudomonadota</taxon>
        <taxon>Betaproteobacteria</taxon>
        <taxon>Burkholderiales</taxon>
        <taxon>Oxalobacteraceae</taxon>
        <taxon>Glaciimonas</taxon>
    </lineage>
</organism>
<evidence type="ECO:0000313" key="2">
    <source>
        <dbReference type="Proteomes" id="UP000451565"/>
    </source>
</evidence>
<dbReference type="EMBL" id="WINI01000001">
    <property type="protein sequence ID" value="MQQ99997.1"/>
    <property type="molecule type" value="Genomic_DNA"/>
</dbReference>
<reference evidence="1 2" key="1">
    <citation type="submission" date="2019-10" db="EMBL/GenBank/DDBJ databases">
        <title>Glaciimonas soli sp. nov., a psychrophilic bacterium isolated from the forest soil of a high elevation mountain in Taiwan.</title>
        <authorList>
            <person name="Wang L.-T."/>
            <person name="Shieh W.Y."/>
        </authorList>
    </citation>
    <scope>NUCLEOTIDE SEQUENCE [LARGE SCALE GENOMIC DNA]</scope>
    <source>
        <strain evidence="1 2">GS1</strain>
    </source>
</reference>
<keyword evidence="2" id="KW-1185">Reference proteome</keyword>
<dbReference type="OrthoDB" id="8588059at2"/>
<dbReference type="AlphaFoldDB" id="A0A843YR67"/>
<gene>
    <name evidence="1" type="ORF">GEV47_04775</name>
</gene>